<proteinExistence type="inferred from homology"/>
<evidence type="ECO:0000256" key="2">
    <source>
        <dbReference type="ARBA" id="ARBA00022630"/>
    </source>
</evidence>
<comment type="similarity">
    <text evidence="1">Belongs to the paxM FAD-dependent monooxygenase family.</text>
</comment>
<dbReference type="InterPro" id="IPR050493">
    <property type="entry name" value="FAD-dep_Monooxygenase_BioMet"/>
</dbReference>
<accession>A0A179I5C8</accession>
<dbReference type="SUPFAM" id="SSF54373">
    <property type="entry name" value="FAD-linked reductases, C-terminal domain"/>
    <property type="match status" value="1"/>
</dbReference>
<dbReference type="Pfam" id="PF01494">
    <property type="entry name" value="FAD_binding_3"/>
    <property type="match status" value="1"/>
</dbReference>
<dbReference type="Proteomes" id="UP000243081">
    <property type="component" value="Unassembled WGS sequence"/>
</dbReference>
<evidence type="ECO:0000313" key="8">
    <source>
        <dbReference type="Proteomes" id="UP000243081"/>
    </source>
</evidence>
<dbReference type="Gene3D" id="3.50.50.60">
    <property type="entry name" value="FAD/NAD(P)-binding domain"/>
    <property type="match status" value="1"/>
</dbReference>
<comment type="caution">
    <text evidence="7">The sequence shown here is derived from an EMBL/GenBank/DDBJ whole genome shotgun (WGS) entry which is preliminary data.</text>
</comment>
<protein>
    <recommendedName>
        <fullName evidence="6">FAD-binding domain-containing protein</fullName>
    </recommendedName>
</protein>
<dbReference type="EMBL" id="LUKN01003785">
    <property type="protein sequence ID" value="OAQ96948.1"/>
    <property type="molecule type" value="Genomic_DNA"/>
</dbReference>
<keyword evidence="8" id="KW-1185">Reference proteome</keyword>
<dbReference type="PANTHER" id="PTHR13789">
    <property type="entry name" value="MONOOXYGENASE"/>
    <property type="match status" value="1"/>
</dbReference>
<name>A0A179I5C8_CORDF</name>
<sequence>MRSLSPIRYTMALPRTAVVAHGSRLGHPQSQSHGDFGPQTGVGEILSPSPDQAESWNYALNDDTVHMVIHRSDYHKVLWDTAKELGVEPSLGAEVVKVDYDKTEVTLASSETLSVDIVIGADGLWSVARDSILQCPSPPTETRDLAYRVTVSIEQIEALDDASVTELCSQSGVTTWMGPQCHCVFYPVRDNTEFNIVLLVPDTLEHGVSRAEGDFAEMMAAFEDWDDRLVKMLSQVTSVEKWKLCHHAELESWKKNAVALLGDAFHPTLPYQVQGAAMAVEDGAVLGRLLGLLKTSTKDTSTMQERIPGLLKLYESLRKRRTTASVLGAVANRKWFHLADGPLQEARDGAMAASCSEVTEQESWSFLSDEYQAEMLGFDAVEDCELAFHRWFSEAYG</sequence>
<dbReference type="GO" id="GO:0071949">
    <property type="term" value="F:FAD binding"/>
    <property type="evidence" value="ECO:0007669"/>
    <property type="project" value="InterPro"/>
</dbReference>
<evidence type="ECO:0000313" key="7">
    <source>
        <dbReference type="EMBL" id="OAQ96948.1"/>
    </source>
</evidence>
<evidence type="ECO:0000256" key="1">
    <source>
        <dbReference type="ARBA" id="ARBA00007992"/>
    </source>
</evidence>
<keyword evidence="4" id="KW-0560">Oxidoreductase</keyword>
<dbReference type="OMA" id="WKLCHLP"/>
<reference evidence="7 8" key="1">
    <citation type="submission" date="2016-03" db="EMBL/GenBank/DDBJ databases">
        <title>Fine-scale spatial genetic structure of a fungal parasite of coffee scale insects.</title>
        <authorList>
            <person name="Jackson D."/>
            <person name="Zemenick K.A."/>
            <person name="Malloure B."/>
            <person name="Quandt C.A."/>
            <person name="James T.Y."/>
        </authorList>
    </citation>
    <scope>NUCLEOTIDE SEQUENCE [LARGE SCALE GENOMIC DNA]</scope>
    <source>
        <strain evidence="7 8">UM487</strain>
    </source>
</reference>
<dbReference type="GO" id="GO:0004497">
    <property type="term" value="F:monooxygenase activity"/>
    <property type="evidence" value="ECO:0007669"/>
    <property type="project" value="UniProtKB-KW"/>
</dbReference>
<dbReference type="InterPro" id="IPR002938">
    <property type="entry name" value="FAD-bd"/>
</dbReference>
<evidence type="ECO:0000256" key="4">
    <source>
        <dbReference type="ARBA" id="ARBA00023002"/>
    </source>
</evidence>
<feature type="domain" description="FAD-binding" evidence="6">
    <location>
        <begin position="68"/>
        <end position="295"/>
    </location>
</feature>
<evidence type="ECO:0000259" key="6">
    <source>
        <dbReference type="Pfam" id="PF01494"/>
    </source>
</evidence>
<dbReference type="InterPro" id="IPR036188">
    <property type="entry name" value="FAD/NAD-bd_sf"/>
</dbReference>
<dbReference type="AlphaFoldDB" id="A0A179I5C8"/>
<dbReference type="OrthoDB" id="16820at2759"/>
<keyword evidence="3" id="KW-0274">FAD</keyword>
<evidence type="ECO:0000256" key="5">
    <source>
        <dbReference type="ARBA" id="ARBA00023033"/>
    </source>
</evidence>
<dbReference type="PANTHER" id="PTHR13789:SF311">
    <property type="entry name" value="HYDROXYLASE, PUTATIVE (AFU_ORTHOLOGUE AFUA_5G10180)-RELATED"/>
    <property type="match status" value="1"/>
</dbReference>
<organism evidence="7 8">
    <name type="scientific">Cordyceps confragosa</name>
    <name type="common">Lecanicillium lecanii</name>
    <dbReference type="NCBI Taxonomy" id="2714763"/>
    <lineage>
        <taxon>Eukaryota</taxon>
        <taxon>Fungi</taxon>
        <taxon>Dikarya</taxon>
        <taxon>Ascomycota</taxon>
        <taxon>Pezizomycotina</taxon>
        <taxon>Sordariomycetes</taxon>
        <taxon>Hypocreomycetidae</taxon>
        <taxon>Hypocreales</taxon>
        <taxon>Cordycipitaceae</taxon>
        <taxon>Akanthomyces</taxon>
    </lineage>
</organism>
<dbReference type="SUPFAM" id="SSF51905">
    <property type="entry name" value="FAD/NAD(P)-binding domain"/>
    <property type="match status" value="1"/>
</dbReference>
<evidence type="ECO:0000256" key="3">
    <source>
        <dbReference type="ARBA" id="ARBA00022827"/>
    </source>
</evidence>
<keyword evidence="2" id="KW-0285">Flavoprotein</keyword>
<feature type="non-terminal residue" evidence="7">
    <location>
        <position position="397"/>
    </location>
</feature>
<gene>
    <name evidence="7" type="ORF">LLEC1_05623</name>
</gene>
<keyword evidence="5" id="KW-0503">Monooxygenase</keyword>